<dbReference type="PANTHER" id="PTHR20854">
    <property type="entry name" value="INOSITOL MONOPHOSPHATASE"/>
    <property type="match status" value="1"/>
</dbReference>
<proteinExistence type="predicted"/>
<dbReference type="AlphaFoldDB" id="A0A2T6FWW8"/>
<organism evidence="2 3">
    <name type="scientific">Paenibacillus elgii</name>
    <dbReference type="NCBI Taxonomy" id="189691"/>
    <lineage>
        <taxon>Bacteria</taxon>
        <taxon>Bacillati</taxon>
        <taxon>Bacillota</taxon>
        <taxon>Bacilli</taxon>
        <taxon>Bacillales</taxon>
        <taxon>Paenibacillaceae</taxon>
        <taxon>Paenibacillus</taxon>
    </lineage>
</organism>
<name>A0A2T6FWW8_9BACL</name>
<dbReference type="InterPro" id="IPR000760">
    <property type="entry name" value="Inositol_monophosphatase-like"/>
</dbReference>
<evidence type="ECO:0000313" key="2">
    <source>
        <dbReference type="EMBL" id="PUA36404.1"/>
    </source>
</evidence>
<dbReference type="EMBL" id="PYHP01000069">
    <property type="protein sequence ID" value="PUA36404.1"/>
    <property type="molecule type" value="Genomic_DNA"/>
</dbReference>
<accession>A0A2T6FWW8</accession>
<evidence type="ECO:0000313" key="3">
    <source>
        <dbReference type="Proteomes" id="UP000244184"/>
    </source>
</evidence>
<feature type="binding site" evidence="1">
    <location>
        <position position="84"/>
    </location>
    <ligand>
        <name>Mg(2+)</name>
        <dbReference type="ChEBI" id="CHEBI:18420"/>
        <label>1</label>
        <note>catalytic</note>
    </ligand>
</feature>
<keyword evidence="1" id="KW-0460">Magnesium</keyword>
<gene>
    <name evidence="2" type="ORF">C8Z91_23625</name>
</gene>
<dbReference type="Gene3D" id="3.30.540.10">
    <property type="entry name" value="Fructose-1,6-Bisphosphatase, subunit A, domain 1"/>
    <property type="match status" value="1"/>
</dbReference>
<dbReference type="GO" id="GO:0046872">
    <property type="term" value="F:metal ion binding"/>
    <property type="evidence" value="ECO:0007669"/>
    <property type="project" value="UniProtKB-KW"/>
</dbReference>
<dbReference type="Proteomes" id="UP000244184">
    <property type="component" value="Unassembled WGS sequence"/>
</dbReference>
<reference evidence="2 3" key="1">
    <citation type="submission" date="2018-03" db="EMBL/GenBank/DDBJ databases">
        <title>Genome sequence of Paenibacillus elgii strain AC13 an antimicrobial compound producing bacteria.</title>
        <authorList>
            <person name="Kurokawa A.S."/>
            <person name="Araujo J.F."/>
            <person name="Costa R.A."/>
            <person name="Ortega D.B."/>
            <person name="Pires A.S."/>
            <person name="Pappas G.J.Jr."/>
            <person name="Franco O.L."/>
            <person name="Barreto C."/>
            <person name="Magalhaes B.S."/>
            <person name="Kruger R.H."/>
        </authorList>
    </citation>
    <scope>NUCLEOTIDE SEQUENCE [LARGE SCALE GENOMIC DNA]</scope>
    <source>
        <strain evidence="2 3">AC13</strain>
    </source>
</reference>
<keyword evidence="1" id="KW-0479">Metal-binding</keyword>
<protein>
    <recommendedName>
        <fullName evidence="4">Inositol monophosphatase</fullName>
    </recommendedName>
</protein>
<dbReference type="GO" id="GO:0006020">
    <property type="term" value="P:inositol metabolic process"/>
    <property type="evidence" value="ECO:0007669"/>
    <property type="project" value="TreeGrafter"/>
</dbReference>
<comment type="caution">
    <text evidence="2">The sequence shown here is derived from an EMBL/GenBank/DDBJ whole genome shotgun (WGS) entry which is preliminary data.</text>
</comment>
<dbReference type="GO" id="GO:0007165">
    <property type="term" value="P:signal transduction"/>
    <property type="evidence" value="ECO:0007669"/>
    <property type="project" value="TreeGrafter"/>
</dbReference>
<sequence length="257" mass="29756">MDIHFCGELLRSVGAGLYDTCKRGERAASVPDLFNRFELVNNPATLQLKTALAEKYPNIRWSDSEFETENQQKVEYEGEYWICDAIDGAVQFLQGIYSYAMSLCLVRDGRPLLSFVYDPSHDELFYAVAGEGAFLNGKPIRVAAKEKLKEAIGRLDGYYEFGDEIYNWIAGAFIGARSRRSRFRSSWKQLYVGHFGDYSIQSYPSPKYERRAERHLFLRIQQRLNKFHKAMFEREKKRLPSSRQPFLFPVADSLRPA</sequence>
<evidence type="ECO:0000256" key="1">
    <source>
        <dbReference type="PIRSR" id="PIRSR600760-2"/>
    </source>
</evidence>
<feature type="binding site" evidence="1">
    <location>
        <position position="86"/>
    </location>
    <ligand>
        <name>Mg(2+)</name>
        <dbReference type="ChEBI" id="CHEBI:18420"/>
        <label>1</label>
        <note>catalytic</note>
    </ligand>
</feature>
<dbReference type="Pfam" id="PF00459">
    <property type="entry name" value="Inositol_P"/>
    <property type="match status" value="1"/>
</dbReference>
<comment type="cofactor">
    <cofactor evidence="1">
        <name>Mg(2+)</name>
        <dbReference type="ChEBI" id="CHEBI:18420"/>
    </cofactor>
</comment>
<dbReference type="SUPFAM" id="SSF56655">
    <property type="entry name" value="Carbohydrate phosphatase"/>
    <property type="match status" value="1"/>
</dbReference>
<dbReference type="PANTHER" id="PTHR20854:SF4">
    <property type="entry name" value="INOSITOL-1-MONOPHOSPHATASE-RELATED"/>
    <property type="match status" value="1"/>
</dbReference>
<dbReference type="GO" id="GO:0008934">
    <property type="term" value="F:inositol monophosphate 1-phosphatase activity"/>
    <property type="evidence" value="ECO:0007669"/>
    <property type="project" value="TreeGrafter"/>
</dbReference>
<dbReference type="PRINTS" id="PR00377">
    <property type="entry name" value="IMPHPHTASES"/>
</dbReference>
<feature type="binding site" evidence="1">
    <location>
        <position position="87"/>
    </location>
    <ligand>
        <name>Mg(2+)</name>
        <dbReference type="ChEBI" id="CHEBI:18420"/>
        <label>1</label>
        <note>catalytic</note>
    </ligand>
</feature>
<evidence type="ECO:0008006" key="4">
    <source>
        <dbReference type="Google" id="ProtNLM"/>
    </source>
</evidence>